<dbReference type="EMBL" id="JAJOMB010000003">
    <property type="protein sequence ID" value="MCD5310887.1"/>
    <property type="molecule type" value="Genomic_DNA"/>
</dbReference>
<protein>
    <submittedName>
        <fullName evidence="1">Uncharacterized protein</fullName>
    </submittedName>
</protein>
<proteinExistence type="predicted"/>
<organism evidence="1 2">
    <name type="scientific">Kineosporia babensis</name>
    <dbReference type="NCBI Taxonomy" id="499548"/>
    <lineage>
        <taxon>Bacteria</taxon>
        <taxon>Bacillati</taxon>
        <taxon>Actinomycetota</taxon>
        <taxon>Actinomycetes</taxon>
        <taxon>Kineosporiales</taxon>
        <taxon>Kineosporiaceae</taxon>
        <taxon>Kineosporia</taxon>
    </lineage>
</organism>
<gene>
    <name evidence="1" type="ORF">LR394_08270</name>
</gene>
<evidence type="ECO:0000313" key="1">
    <source>
        <dbReference type="EMBL" id="MCD5310887.1"/>
    </source>
</evidence>
<dbReference type="Proteomes" id="UP001138997">
    <property type="component" value="Unassembled WGS sequence"/>
</dbReference>
<reference evidence="1" key="1">
    <citation type="submission" date="2021-11" db="EMBL/GenBank/DDBJ databases">
        <title>Streptomyces corallinus and Kineosporia corallina sp. nov., two new coral-derived marine actinobacteria.</title>
        <authorList>
            <person name="Buangrab K."/>
            <person name="Sutthacheep M."/>
            <person name="Yeemin T."/>
            <person name="Harunari E."/>
            <person name="Igarashi Y."/>
            <person name="Sripreechasak P."/>
            <person name="Kanchanasin P."/>
            <person name="Tanasupawat S."/>
            <person name="Phongsopitanun W."/>
        </authorList>
    </citation>
    <scope>NUCLEOTIDE SEQUENCE</scope>
    <source>
        <strain evidence="1">JCM 31032</strain>
    </source>
</reference>
<dbReference type="RefSeq" id="WP_231440063.1">
    <property type="nucleotide sequence ID" value="NZ_JAJOMB010000003.1"/>
</dbReference>
<sequence length="62" mass="7123">MSAVTYRKQPVEIQAIRYTGTNHDEVNAFTGQQDGFHAVAPEDRSEWDFLHSTWVGESLELR</sequence>
<keyword evidence="2" id="KW-1185">Reference proteome</keyword>
<accession>A0A9X1SSP5</accession>
<evidence type="ECO:0000313" key="2">
    <source>
        <dbReference type="Proteomes" id="UP001138997"/>
    </source>
</evidence>
<dbReference type="AlphaFoldDB" id="A0A9X1SSP5"/>
<comment type="caution">
    <text evidence="1">The sequence shown here is derived from an EMBL/GenBank/DDBJ whole genome shotgun (WGS) entry which is preliminary data.</text>
</comment>
<name>A0A9X1SSP5_9ACTN</name>